<dbReference type="AlphaFoldDB" id="A0A9W3AWH9"/>
<evidence type="ECO:0000256" key="8">
    <source>
        <dbReference type="ARBA" id="ARBA00023157"/>
    </source>
</evidence>
<dbReference type="PANTHER" id="PTHR21093:SF2">
    <property type="entry name" value="DIVERGENT PROTEIN KINASE DOMAIN 1C"/>
    <property type="match status" value="1"/>
</dbReference>
<evidence type="ECO:0000256" key="2">
    <source>
        <dbReference type="ARBA" id="ARBA00006338"/>
    </source>
</evidence>
<dbReference type="RefSeq" id="XP_013091287.2">
    <property type="nucleotide sequence ID" value="XM_013235833.2"/>
</dbReference>
<evidence type="ECO:0000256" key="7">
    <source>
        <dbReference type="ARBA" id="ARBA00023136"/>
    </source>
</evidence>
<comment type="similarity">
    <text evidence="2">Belongs to the DIPK family.</text>
</comment>
<dbReference type="OMA" id="LHYDRGK"/>
<dbReference type="Pfam" id="PF14875">
    <property type="entry name" value="PIP49_N"/>
    <property type="match status" value="1"/>
</dbReference>
<evidence type="ECO:0000256" key="6">
    <source>
        <dbReference type="ARBA" id="ARBA00022989"/>
    </source>
</evidence>
<dbReference type="PANTHER" id="PTHR21093">
    <property type="entry name" value="DIVERGENT PROTEIN KINASE DOMAIN 1C-RELATED"/>
    <property type="match status" value="1"/>
</dbReference>
<evidence type="ECO:0000256" key="3">
    <source>
        <dbReference type="ARBA" id="ARBA00022692"/>
    </source>
</evidence>
<dbReference type="Pfam" id="PF12260">
    <property type="entry name" value="PIP49_C"/>
    <property type="match status" value="1"/>
</dbReference>
<feature type="domain" description="FAM69 N-terminal" evidence="11">
    <location>
        <begin position="25"/>
        <end position="133"/>
    </location>
</feature>
<keyword evidence="4" id="KW-0256">Endoplasmic reticulum</keyword>
<dbReference type="OrthoDB" id="8543887at2759"/>
<keyword evidence="12" id="KW-1185">Reference proteome</keyword>
<evidence type="ECO:0000259" key="11">
    <source>
        <dbReference type="Pfam" id="PF14875"/>
    </source>
</evidence>
<dbReference type="GeneID" id="106074937"/>
<evidence type="ECO:0000313" key="14">
    <source>
        <dbReference type="RefSeq" id="XP_013091287.2"/>
    </source>
</evidence>
<dbReference type="Proteomes" id="UP001165740">
    <property type="component" value="Chromosome 7"/>
</dbReference>
<feature type="transmembrane region" description="Helical" evidence="9">
    <location>
        <begin position="20"/>
        <end position="37"/>
    </location>
</feature>
<evidence type="ECO:0000256" key="1">
    <source>
        <dbReference type="ARBA" id="ARBA00004648"/>
    </source>
</evidence>
<keyword evidence="8" id="KW-1015">Disulfide bond</keyword>
<evidence type="ECO:0000256" key="5">
    <source>
        <dbReference type="ARBA" id="ARBA00022968"/>
    </source>
</evidence>
<evidence type="ECO:0000256" key="9">
    <source>
        <dbReference type="SAM" id="Phobius"/>
    </source>
</evidence>
<dbReference type="InterPro" id="IPR022049">
    <property type="entry name" value="FAM69_kinase_dom"/>
</dbReference>
<name>A0A9W3AWH9_BIOGL</name>
<accession>A0A9W3AWH9</accession>
<reference evidence="13 14" key="1">
    <citation type="submission" date="2025-04" db="UniProtKB">
        <authorList>
            <consortium name="RefSeq"/>
        </authorList>
    </citation>
    <scope>IDENTIFICATION</scope>
</reference>
<keyword evidence="6 9" id="KW-1133">Transmembrane helix</keyword>
<proteinExistence type="inferred from homology"/>
<gene>
    <name evidence="13 14 15" type="primary">LOC106074937</name>
</gene>
<dbReference type="RefSeq" id="XP_055891573.1">
    <property type="nucleotide sequence ID" value="XM_056035598.1"/>
</dbReference>
<evidence type="ECO:0000313" key="12">
    <source>
        <dbReference type="Proteomes" id="UP001165740"/>
    </source>
</evidence>
<feature type="domain" description="FAM69 protein-kinase" evidence="10">
    <location>
        <begin position="217"/>
        <end position="409"/>
    </location>
</feature>
<evidence type="ECO:0000313" key="15">
    <source>
        <dbReference type="RefSeq" id="XP_055891573.1"/>
    </source>
</evidence>
<dbReference type="KEGG" id="bgt:106074937"/>
<evidence type="ECO:0000313" key="13">
    <source>
        <dbReference type="RefSeq" id="XP_013091285.2"/>
    </source>
</evidence>
<dbReference type="InterPro" id="IPR029244">
    <property type="entry name" value="FAM69_N"/>
</dbReference>
<comment type="subcellular location">
    <subcellularLocation>
        <location evidence="1">Endoplasmic reticulum membrane</location>
        <topology evidence="1">Single-pass type II membrane protein</topology>
    </subcellularLocation>
</comment>
<keyword evidence="3 9" id="KW-0812">Transmembrane</keyword>
<protein>
    <submittedName>
        <fullName evidence="13 14">Divergent protein kinase domain 1C-like</fullName>
    </submittedName>
</protein>
<keyword evidence="5" id="KW-0735">Signal-anchor</keyword>
<evidence type="ECO:0000259" key="10">
    <source>
        <dbReference type="Pfam" id="PF12260"/>
    </source>
</evidence>
<dbReference type="GO" id="GO:0005789">
    <property type="term" value="C:endoplasmic reticulum membrane"/>
    <property type="evidence" value="ECO:0007669"/>
    <property type="project" value="UniProtKB-SubCell"/>
</dbReference>
<keyword evidence="7 9" id="KW-0472">Membrane</keyword>
<dbReference type="RefSeq" id="XP_013091285.2">
    <property type="nucleotide sequence ID" value="XM_013235831.2"/>
</dbReference>
<organism evidence="12 15">
    <name type="scientific">Biomphalaria glabrata</name>
    <name type="common">Bloodfluke planorb</name>
    <name type="synonym">Freshwater snail</name>
    <dbReference type="NCBI Taxonomy" id="6526"/>
    <lineage>
        <taxon>Eukaryota</taxon>
        <taxon>Metazoa</taxon>
        <taxon>Spiralia</taxon>
        <taxon>Lophotrochozoa</taxon>
        <taxon>Mollusca</taxon>
        <taxon>Gastropoda</taxon>
        <taxon>Heterobranchia</taxon>
        <taxon>Euthyneura</taxon>
        <taxon>Panpulmonata</taxon>
        <taxon>Hygrophila</taxon>
        <taxon>Lymnaeoidea</taxon>
        <taxon>Planorbidae</taxon>
        <taxon>Biomphalaria</taxon>
    </lineage>
</organism>
<sequence length="440" mass="50076">MFQMTQLIRNVPTITSKKKVFVLGVVFFVFIYLLIHVKSFQKIANNFIIRPCDNEHSRNIITQICSLYKSGEINGTLCEPLCNTYQVTFTKCLNYRSGKFVIQAECNDMCVPRVTVSAVLKMSRIKEASVKDYIESIGLELLRLVNSNIQTILGQMNLHNYSVSSESLSVITADLLKSEYGFLSRDNQNVLNNLWGNDYYTRFTGTVTSFIYARSYWSVVKQNEFRVSQFFNNWDVFPKIYAFCGPLYITENIPSLKSIDKLIPILSSEFPSWNKRATLAKQILNFVKRTDEMEHPIHFCDIKSPHFGFTYDDNVRFIDADLVIADEALSSSLGSLKCVKHEDCAIYDCQGWCDLKAGYCTKIRTNNNLQSVCAKIFRSEIISAYGGLLSSPPKHIADKLTALVNKCADEVTTNDQGVSMQRPDIQVLTTLQKYLNESLS</sequence>
<evidence type="ECO:0000256" key="4">
    <source>
        <dbReference type="ARBA" id="ARBA00022824"/>
    </source>
</evidence>